<evidence type="ECO:0000259" key="2">
    <source>
        <dbReference type="Pfam" id="PF01558"/>
    </source>
</evidence>
<feature type="domain" description="DUF6537" evidence="3">
    <location>
        <begin position="259"/>
        <end position="474"/>
    </location>
</feature>
<protein>
    <submittedName>
        <fullName evidence="4">Indolepyruvate oxidoreductase subunit B</fullName>
        <ecNumber evidence="4">1.2.7.8</ecNumber>
    </submittedName>
</protein>
<dbReference type="InterPro" id="IPR019752">
    <property type="entry name" value="Pyrv/ketoisovalerate_OxRed_cat"/>
</dbReference>
<comment type="caution">
    <text evidence="4">The sequence shown here is derived from an EMBL/GenBank/DDBJ whole genome shotgun (WGS) entry which is preliminary data.</text>
</comment>
<feature type="domain" description="Pyruvate/ketoisovalerate oxidoreductase catalytic" evidence="2">
    <location>
        <begin position="21"/>
        <end position="212"/>
    </location>
</feature>
<dbReference type="SUPFAM" id="SSF53323">
    <property type="entry name" value="Pyruvate-ferredoxin oxidoreductase, PFOR, domain III"/>
    <property type="match status" value="1"/>
</dbReference>
<dbReference type="RefSeq" id="WP_114419314.1">
    <property type="nucleotide sequence ID" value="NZ_NQYH01000011.1"/>
</dbReference>
<evidence type="ECO:0000313" key="4">
    <source>
        <dbReference type="EMBL" id="RIY40041.1"/>
    </source>
</evidence>
<dbReference type="Gene3D" id="3.40.920.10">
    <property type="entry name" value="Pyruvate-ferredoxin oxidoreductase, PFOR, domain III"/>
    <property type="match status" value="1"/>
</dbReference>
<keyword evidence="4" id="KW-0670">Pyruvate</keyword>
<dbReference type="InterPro" id="IPR052198">
    <property type="entry name" value="IorB_Oxidoreductase"/>
</dbReference>
<dbReference type="EC" id="1.2.7.8" evidence="4"/>
<evidence type="ECO:0000313" key="5">
    <source>
        <dbReference type="Proteomes" id="UP000266206"/>
    </source>
</evidence>
<dbReference type="InterPro" id="IPR046667">
    <property type="entry name" value="DUF6537"/>
</dbReference>
<sequence length="517" mass="56748">MTSQTTQNNVNPIKIAVLAMGGQGGGVLADWIVTMAENAGWWAQTTSVPGVAQRTGATIYYLELLPEQAVKEMGRQPALALMPTPGDVDLVIAAELMEGGRAIQRGLVTPDRTTLISSSHRAYAVLEKSAPGNGIVDGNKVIDIGKRAAKRFLCFDLQSLAEQGGSVISASLFGAVAGSGALPFSREDFEATIESGGKGVKASLKAFALAYDVAQNAPETPDAIDTAPPQRAVPDTAKHPRVKALLDDIRQNFAPAAQPMLVAGLQRTMEFQDLAYGKEYLEHMRGIHALDKQYGGESKNWALTTAAARYVAVAMAYDDVIRVADLKTRASRFDRVRDEVRAKPDQLVYTTEYMHPRLEEICGTMPTFLGERIENSESLKRWLQPLFRKGRFLNSTSLTGFLMLYGLAGMRRFRRTTLRHKIEMQGFQEWLNLILQTAPNDYDLAVEVVNCRRLVKGYSDTHARGQSKYQKLIRAARNLSGQNNAAERLRTLRNAALADEKGSQLDTLLEKGDQAFA</sequence>
<dbReference type="EMBL" id="NQYH01000011">
    <property type="protein sequence ID" value="RIY40041.1"/>
    <property type="molecule type" value="Genomic_DNA"/>
</dbReference>
<reference evidence="4 5" key="1">
    <citation type="submission" date="2017-08" db="EMBL/GenBank/DDBJ databases">
        <title>Pusillimonas indicus sp. nov., a member of the family Alcaligenaceae isolated from surface seawater.</title>
        <authorList>
            <person name="Li J."/>
        </authorList>
    </citation>
    <scope>NUCLEOTIDE SEQUENCE [LARGE SCALE GENOMIC DNA]</scope>
    <source>
        <strain evidence="4 5">L52-1-41</strain>
    </source>
</reference>
<name>A0A3A1YRA7_9BURK</name>
<gene>
    <name evidence="4" type="ORF">CJP73_11875</name>
</gene>
<accession>A0A3A1YRA7</accession>
<proteinExistence type="predicted"/>
<evidence type="ECO:0000259" key="3">
    <source>
        <dbReference type="Pfam" id="PF20169"/>
    </source>
</evidence>
<keyword evidence="1 4" id="KW-0560">Oxidoreductase</keyword>
<dbReference type="GO" id="GO:0043805">
    <property type="term" value="F:indolepyruvate ferredoxin oxidoreductase activity"/>
    <property type="evidence" value="ECO:0007669"/>
    <property type="project" value="UniProtKB-EC"/>
</dbReference>
<dbReference type="OrthoDB" id="6135558at2"/>
<dbReference type="Pfam" id="PF01558">
    <property type="entry name" value="POR"/>
    <property type="match status" value="1"/>
</dbReference>
<dbReference type="Pfam" id="PF20169">
    <property type="entry name" value="DUF6537"/>
    <property type="match status" value="1"/>
</dbReference>
<dbReference type="PANTHER" id="PTHR43854">
    <property type="entry name" value="INDOLEPYRUVATE OXIDOREDUCTASE SUBUNIT IORB"/>
    <property type="match status" value="1"/>
</dbReference>
<dbReference type="InterPro" id="IPR002869">
    <property type="entry name" value="Pyrv_flavodox_OxRed_cen"/>
</dbReference>
<dbReference type="NCBIfam" id="NF006179">
    <property type="entry name" value="PRK08312.1"/>
    <property type="match status" value="1"/>
</dbReference>
<dbReference type="AlphaFoldDB" id="A0A3A1YRA7"/>
<dbReference type="Proteomes" id="UP000266206">
    <property type="component" value="Unassembled WGS sequence"/>
</dbReference>
<organism evidence="4 5">
    <name type="scientific">Neopusillimonas maritima</name>
    <dbReference type="NCBI Taxonomy" id="2026239"/>
    <lineage>
        <taxon>Bacteria</taxon>
        <taxon>Pseudomonadati</taxon>
        <taxon>Pseudomonadota</taxon>
        <taxon>Betaproteobacteria</taxon>
        <taxon>Burkholderiales</taxon>
        <taxon>Alcaligenaceae</taxon>
        <taxon>Neopusillimonas</taxon>
    </lineage>
</organism>
<evidence type="ECO:0000256" key="1">
    <source>
        <dbReference type="ARBA" id="ARBA00023002"/>
    </source>
</evidence>
<dbReference type="PANTHER" id="PTHR43854:SF1">
    <property type="entry name" value="INDOLEPYRUVATE OXIDOREDUCTASE SUBUNIT IORB"/>
    <property type="match status" value="1"/>
</dbReference>